<dbReference type="EMBL" id="RAPF01000001">
    <property type="protein sequence ID" value="RKF23360.1"/>
    <property type="molecule type" value="Genomic_DNA"/>
</dbReference>
<gene>
    <name evidence="1" type="ORF">D6851_02495</name>
</gene>
<dbReference type="Proteomes" id="UP000284395">
    <property type="component" value="Unassembled WGS sequence"/>
</dbReference>
<comment type="caution">
    <text evidence="1">The sequence shown here is derived from an EMBL/GenBank/DDBJ whole genome shotgun (WGS) entry which is preliminary data.</text>
</comment>
<dbReference type="Pfam" id="PF10065">
    <property type="entry name" value="DUF2303"/>
    <property type="match status" value="1"/>
</dbReference>
<dbReference type="AlphaFoldDB" id="A0A420ERU8"/>
<keyword evidence="2" id="KW-1185">Reference proteome</keyword>
<dbReference type="InterPro" id="IPR019276">
    <property type="entry name" value="DUF2303"/>
</dbReference>
<organism evidence="1 2">
    <name type="scientific">Altericroceibacterium spongiae</name>
    <dbReference type="NCBI Taxonomy" id="2320269"/>
    <lineage>
        <taxon>Bacteria</taxon>
        <taxon>Pseudomonadati</taxon>
        <taxon>Pseudomonadota</taxon>
        <taxon>Alphaproteobacteria</taxon>
        <taxon>Sphingomonadales</taxon>
        <taxon>Erythrobacteraceae</taxon>
        <taxon>Altericroceibacterium</taxon>
    </lineage>
</organism>
<name>A0A420ERU8_9SPHN</name>
<protein>
    <submittedName>
        <fullName evidence="1">DUF2303 family protein</fullName>
    </submittedName>
</protein>
<evidence type="ECO:0000313" key="2">
    <source>
        <dbReference type="Proteomes" id="UP000284395"/>
    </source>
</evidence>
<dbReference type="OrthoDB" id="7346200at2"/>
<dbReference type="RefSeq" id="WP_120323264.1">
    <property type="nucleotide sequence ID" value="NZ_RAPF01000001.1"/>
</dbReference>
<accession>A0A420ERU8</accession>
<evidence type="ECO:0000313" key="1">
    <source>
        <dbReference type="EMBL" id="RKF23360.1"/>
    </source>
</evidence>
<proteinExistence type="predicted"/>
<sequence>MSDFAQQRGTAAEVREIIETYKRPEIETLVEPGTGVEAIVQISSHGTKVIPSEVFDEYRRAPSQRYGTASLTAIESLIDHVNRFKDADSVLFAIDDRTKPSITAVLDYHRAGAESDPRYGLHRSLFQFPLSDEWKAWTKYDGEPFKMAEFAAFLEDRIIDVLDLIPGEDSLPEDMQRFVNTVGGSIASPSKLIELSVGLKVNERSAVKEAINLSSGEGQVQFVAEHVDDVGAPLRVPGLFLIGIPVFNKGPIYRLAARLRYRKTAEGLVFYYQLWRADRTFDHSFREACERVQVETELPMMFGTPE</sequence>
<reference evidence="1 2" key="1">
    <citation type="submission" date="2018-09" db="EMBL/GenBank/DDBJ databases">
        <title>Altererythrobacter spongiae sp. nov., isolated from a marine sponge.</title>
        <authorList>
            <person name="Zhuang L."/>
            <person name="Luo L."/>
        </authorList>
    </citation>
    <scope>NUCLEOTIDE SEQUENCE [LARGE SCALE GENOMIC DNA]</scope>
    <source>
        <strain evidence="1 2">HN-Y73</strain>
    </source>
</reference>